<sequence length="92" mass="10757">YPGFVSGSEVWIPLVHRIAYLFDVLPVIVHLSWRRLLALPEVQLQFFCAIRGFLVHLKILVREDCSWFSSAKNRTGLEVFFNLFLRLSLTCF</sequence>
<protein>
    <submittedName>
        <fullName evidence="1">Uncharacterized protein</fullName>
    </submittedName>
</protein>
<gene>
    <name evidence="1" type="ORF">L195_g060824</name>
</gene>
<evidence type="ECO:0000313" key="1">
    <source>
        <dbReference type="EMBL" id="PNX61765.1"/>
    </source>
</evidence>
<reference evidence="1 2" key="2">
    <citation type="journal article" date="2017" name="Front. Plant Sci.">
        <title>Gene Classification and Mining of Molecular Markers Useful in Red Clover (Trifolium pratense) Breeding.</title>
        <authorList>
            <person name="Istvanek J."/>
            <person name="Dluhosova J."/>
            <person name="Dluhos P."/>
            <person name="Patkova L."/>
            <person name="Nedelnik J."/>
            <person name="Repkova J."/>
        </authorList>
    </citation>
    <scope>NUCLEOTIDE SEQUENCE [LARGE SCALE GENOMIC DNA]</scope>
    <source>
        <strain evidence="2">cv. Tatra</strain>
        <tissue evidence="1">Young leaves</tissue>
    </source>
</reference>
<name>A0A2K3K654_TRIPR</name>
<reference evidence="1 2" key="1">
    <citation type="journal article" date="2014" name="Am. J. Bot.">
        <title>Genome assembly and annotation for red clover (Trifolium pratense; Fabaceae).</title>
        <authorList>
            <person name="Istvanek J."/>
            <person name="Jaros M."/>
            <person name="Krenek A."/>
            <person name="Repkova J."/>
        </authorList>
    </citation>
    <scope>NUCLEOTIDE SEQUENCE [LARGE SCALE GENOMIC DNA]</scope>
    <source>
        <strain evidence="2">cv. Tatra</strain>
        <tissue evidence="1">Young leaves</tissue>
    </source>
</reference>
<comment type="caution">
    <text evidence="1">The sequence shown here is derived from an EMBL/GenBank/DDBJ whole genome shotgun (WGS) entry which is preliminary data.</text>
</comment>
<dbReference type="Proteomes" id="UP000236291">
    <property type="component" value="Unassembled WGS sequence"/>
</dbReference>
<evidence type="ECO:0000313" key="2">
    <source>
        <dbReference type="Proteomes" id="UP000236291"/>
    </source>
</evidence>
<accession>A0A2K3K654</accession>
<dbReference type="AlphaFoldDB" id="A0A2K3K654"/>
<organism evidence="1 2">
    <name type="scientific">Trifolium pratense</name>
    <name type="common">Red clover</name>
    <dbReference type="NCBI Taxonomy" id="57577"/>
    <lineage>
        <taxon>Eukaryota</taxon>
        <taxon>Viridiplantae</taxon>
        <taxon>Streptophyta</taxon>
        <taxon>Embryophyta</taxon>
        <taxon>Tracheophyta</taxon>
        <taxon>Spermatophyta</taxon>
        <taxon>Magnoliopsida</taxon>
        <taxon>eudicotyledons</taxon>
        <taxon>Gunneridae</taxon>
        <taxon>Pentapetalae</taxon>
        <taxon>rosids</taxon>
        <taxon>fabids</taxon>
        <taxon>Fabales</taxon>
        <taxon>Fabaceae</taxon>
        <taxon>Papilionoideae</taxon>
        <taxon>50 kb inversion clade</taxon>
        <taxon>NPAAA clade</taxon>
        <taxon>Hologalegina</taxon>
        <taxon>IRL clade</taxon>
        <taxon>Trifolieae</taxon>
        <taxon>Trifolium</taxon>
    </lineage>
</organism>
<dbReference type="EMBL" id="ASHM01143570">
    <property type="protein sequence ID" value="PNX61765.1"/>
    <property type="molecule type" value="Genomic_DNA"/>
</dbReference>
<feature type="non-terminal residue" evidence="1">
    <location>
        <position position="1"/>
    </location>
</feature>
<proteinExistence type="predicted"/>